<gene>
    <name evidence="1" type="ORF">HNQ39_000905</name>
</gene>
<dbReference type="GO" id="GO:0006508">
    <property type="term" value="P:proteolysis"/>
    <property type="evidence" value="ECO:0007669"/>
    <property type="project" value="UniProtKB-KW"/>
</dbReference>
<sequence>MSTIVVVRKGEQAAIAADTLTKWGSQKETADYVVNHQKIVPVGKGFVAYCGPSSARHMLKNYFGSLKTAPKFTDPDDIYATWLMLHHACKERYFLNPNEDDSNAVESTRFDSLIASPHGIFGVDSDRLVQAFTRFYAYGSGSQYAMGALWALYDDPSLTAEDLANKAIAASAEFNDSTGLPAVCYKVELV</sequence>
<evidence type="ECO:0000313" key="1">
    <source>
        <dbReference type="EMBL" id="MBB6049143.1"/>
    </source>
</evidence>
<dbReference type="EMBL" id="JACHGW010000001">
    <property type="protein sequence ID" value="MBB6049143.1"/>
    <property type="molecule type" value="Genomic_DNA"/>
</dbReference>
<name>A0A7W9W526_ARMRO</name>
<keyword evidence="1" id="KW-0645">Protease</keyword>
<dbReference type="AlphaFoldDB" id="A0A7W9W526"/>
<reference evidence="1 2" key="1">
    <citation type="submission" date="2020-08" db="EMBL/GenBank/DDBJ databases">
        <title>Genomic Encyclopedia of Type Strains, Phase IV (KMG-IV): sequencing the most valuable type-strain genomes for metagenomic binning, comparative biology and taxonomic classification.</title>
        <authorList>
            <person name="Goeker M."/>
        </authorList>
    </citation>
    <scope>NUCLEOTIDE SEQUENCE [LARGE SCALE GENOMIC DNA]</scope>
    <source>
        <strain evidence="1 2">DSM 23562</strain>
    </source>
</reference>
<comment type="caution">
    <text evidence="1">The sequence shown here is derived from an EMBL/GenBank/DDBJ whole genome shotgun (WGS) entry which is preliminary data.</text>
</comment>
<accession>A0A7W9W526</accession>
<keyword evidence="1" id="KW-0378">Hydrolase</keyword>
<dbReference type="RefSeq" id="WP_184192761.1">
    <property type="nucleotide sequence ID" value="NZ_JACHGW010000001.1"/>
</dbReference>
<protein>
    <submittedName>
        <fullName evidence="1">ATP-dependent protease HslVU (ClpYQ) peptidase subunit</fullName>
    </submittedName>
</protein>
<dbReference type="GO" id="GO:0008233">
    <property type="term" value="F:peptidase activity"/>
    <property type="evidence" value="ECO:0007669"/>
    <property type="project" value="UniProtKB-KW"/>
</dbReference>
<proteinExistence type="predicted"/>
<dbReference type="SUPFAM" id="SSF56235">
    <property type="entry name" value="N-terminal nucleophile aminohydrolases (Ntn hydrolases)"/>
    <property type="match status" value="1"/>
</dbReference>
<evidence type="ECO:0000313" key="2">
    <source>
        <dbReference type="Proteomes" id="UP000520814"/>
    </source>
</evidence>
<dbReference type="Proteomes" id="UP000520814">
    <property type="component" value="Unassembled WGS sequence"/>
</dbReference>
<dbReference type="Gene3D" id="3.60.20.10">
    <property type="entry name" value="Glutamine Phosphoribosylpyrophosphate, subunit 1, domain 1"/>
    <property type="match status" value="1"/>
</dbReference>
<organism evidence="1 2">
    <name type="scientific">Armatimonas rosea</name>
    <dbReference type="NCBI Taxonomy" id="685828"/>
    <lineage>
        <taxon>Bacteria</taxon>
        <taxon>Bacillati</taxon>
        <taxon>Armatimonadota</taxon>
        <taxon>Armatimonadia</taxon>
        <taxon>Armatimonadales</taxon>
        <taxon>Armatimonadaceae</taxon>
        <taxon>Armatimonas</taxon>
    </lineage>
</organism>
<dbReference type="InterPro" id="IPR029055">
    <property type="entry name" value="Ntn_hydrolases_N"/>
</dbReference>
<keyword evidence="2" id="KW-1185">Reference proteome</keyword>